<evidence type="ECO:0000256" key="1">
    <source>
        <dbReference type="ARBA" id="ARBA00022729"/>
    </source>
</evidence>
<dbReference type="PANTHER" id="PTHR21666:SF289">
    <property type="entry name" value="L-ALA--D-GLU ENDOPEPTIDASE"/>
    <property type="match status" value="1"/>
</dbReference>
<reference evidence="3 4" key="1">
    <citation type="submission" date="2018-01" db="EMBL/GenBank/DDBJ databases">
        <title>Complete genome sequence of Bacteriovorax stolpii DSM12778.</title>
        <authorList>
            <person name="Tang B."/>
            <person name="Chang J."/>
        </authorList>
    </citation>
    <scope>NUCLEOTIDE SEQUENCE [LARGE SCALE GENOMIC DNA]</scope>
    <source>
        <strain evidence="3 4">DSM 12778</strain>
    </source>
</reference>
<accession>A0A2K9NPE3</accession>
<dbReference type="Pfam" id="PF01551">
    <property type="entry name" value="Peptidase_M23"/>
    <property type="match status" value="1"/>
</dbReference>
<dbReference type="Proteomes" id="UP000235584">
    <property type="component" value="Chromosome"/>
</dbReference>
<proteinExistence type="predicted"/>
<keyword evidence="4" id="KW-1185">Reference proteome</keyword>
<organism evidence="3 4">
    <name type="scientific">Bacteriovorax stolpii</name>
    <name type="common">Bdellovibrio stolpii</name>
    <dbReference type="NCBI Taxonomy" id="960"/>
    <lineage>
        <taxon>Bacteria</taxon>
        <taxon>Pseudomonadati</taxon>
        <taxon>Bdellovibrionota</taxon>
        <taxon>Bacteriovoracia</taxon>
        <taxon>Bacteriovoracales</taxon>
        <taxon>Bacteriovoracaceae</taxon>
        <taxon>Bacteriovorax</taxon>
    </lineage>
</organism>
<feature type="domain" description="M23ase beta-sheet core" evidence="2">
    <location>
        <begin position="238"/>
        <end position="334"/>
    </location>
</feature>
<protein>
    <recommendedName>
        <fullName evidence="2">M23ase beta-sheet core domain-containing protein</fullName>
    </recommendedName>
</protein>
<dbReference type="CDD" id="cd12797">
    <property type="entry name" value="M23_peptidase"/>
    <property type="match status" value="1"/>
</dbReference>
<dbReference type="InterPro" id="IPR011055">
    <property type="entry name" value="Dup_hybrid_motif"/>
</dbReference>
<dbReference type="EMBL" id="CP025704">
    <property type="protein sequence ID" value="AUN97390.1"/>
    <property type="molecule type" value="Genomic_DNA"/>
</dbReference>
<dbReference type="GO" id="GO:0004222">
    <property type="term" value="F:metalloendopeptidase activity"/>
    <property type="evidence" value="ECO:0007669"/>
    <property type="project" value="TreeGrafter"/>
</dbReference>
<dbReference type="PANTHER" id="PTHR21666">
    <property type="entry name" value="PEPTIDASE-RELATED"/>
    <property type="match status" value="1"/>
</dbReference>
<dbReference type="InterPro" id="IPR016047">
    <property type="entry name" value="M23ase_b-sheet_dom"/>
</dbReference>
<name>A0A2K9NPE3_BACTC</name>
<dbReference type="OrthoDB" id="9805070at2"/>
<dbReference type="Gene3D" id="2.70.70.10">
    <property type="entry name" value="Glucose Permease (Domain IIA)"/>
    <property type="match status" value="1"/>
</dbReference>
<evidence type="ECO:0000259" key="2">
    <source>
        <dbReference type="Pfam" id="PF01551"/>
    </source>
</evidence>
<dbReference type="AlphaFoldDB" id="A0A2K9NPE3"/>
<sequence length="374" mass="42344">MTKTFLCLMLLMSFSQSVQAEEKASAVLSRYGFKAQEISALEKKIPELDELIISSEHQTFVGPEYNASNFTLKLYDQDSNDIYTVMKSDSLVDVEKSDGVFESEIKRIEGEIRGTLYDTLMNDVGVEKIATQMSEAFKEDFSTTKGLRVNASYSMDVRQYYENGRLVKQGSVLQASLIIGHALSKKILKIDPETFAWKLLSEDYELADKPFYAPVRSSRVSSLFQLNRRHPVTRRHQPHNGIDFVAPSGTPVYPALEGEVVTMARTRSKGKFVTILHDNGYQTTYIHLKKFQKGLRVGMRVNMEDQIGQVGRTGYATGAHLHFGVIRDGFFVNPINLVKSYCYDQKDQHENMNMEQEDLGILEGDLLPSDEAEE</sequence>
<dbReference type="InterPro" id="IPR050570">
    <property type="entry name" value="Cell_wall_metabolism_enzyme"/>
</dbReference>
<dbReference type="SUPFAM" id="SSF51261">
    <property type="entry name" value="Duplicated hybrid motif"/>
    <property type="match status" value="1"/>
</dbReference>
<dbReference type="RefSeq" id="WP_102242685.1">
    <property type="nucleotide sequence ID" value="NZ_CP025704.1"/>
</dbReference>
<evidence type="ECO:0000313" key="4">
    <source>
        <dbReference type="Proteomes" id="UP000235584"/>
    </source>
</evidence>
<dbReference type="Gene3D" id="3.10.450.350">
    <property type="match status" value="1"/>
</dbReference>
<gene>
    <name evidence="3" type="ORF">C0V70_04545</name>
</gene>
<keyword evidence="1" id="KW-0732">Signal</keyword>
<dbReference type="KEGG" id="bsto:C0V70_04545"/>
<evidence type="ECO:0000313" key="3">
    <source>
        <dbReference type="EMBL" id="AUN97390.1"/>
    </source>
</evidence>